<dbReference type="SUPFAM" id="SSF49879">
    <property type="entry name" value="SMAD/FHA domain"/>
    <property type="match status" value="1"/>
</dbReference>
<reference evidence="5" key="1">
    <citation type="journal article" date="2019" name="Int. J. Syst. Evol. Microbiol.">
        <title>The Global Catalogue of Microorganisms (GCM) 10K type strain sequencing project: providing services to taxonomists for standard genome sequencing and annotation.</title>
        <authorList>
            <consortium name="The Broad Institute Genomics Platform"/>
            <consortium name="The Broad Institute Genome Sequencing Center for Infectious Disease"/>
            <person name="Wu L."/>
            <person name="Ma J."/>
        </authorList>
    </citation>
    <scope>NUCLEOTIDE SEQUENCE [LARGE SCALE GENOMIC DNA]</scope>
    <source>
        <strain evidence="5">JCM 16114</strain>
    </source>
</reference>
<keyword evidence="1" id="KW-0597">Phosphoprotein</keyword>
<organism evidence="4 5">
    <name type="scientific">Nonomuraea monospora</name>
    <dbReference type="NCBI Taxonomy" id="568818"/>
    <lineage>
        <taxon>Bacteria</taxon>
        <taxon>Bacillati</taxon>
        <taxon>Actinomycetota</taxon>
        <taxon>Actinomycetes</taxon>
        <taxon>Streptosporangiales</taxon>
        <taxon>Streptosporangiaceae</taxon>
        <taxon>Nonomuraea</taxon>
    </lineage>
</organism>
<dbReference type="InterPro" id="IPR008984">
    <property type="entry name" value="SMAD_FHA_dom_sf"/>
</dbReference>
<evidence type="ECO:0000256" key="1">
    <source>
        <dbReference type="ARBA" id="ARBA00022553"/>
    </source>
</evidence>
<feature type="domain" description="FHA" evidence="3">
    <location>
        <begin position="66"/>
        <end position="120"/>
    </location>
</feature>
<protein>
    <recommendedName>
        <fullName evidence="3">FHA domain-containing protein</fullName>
    </recommendedName>
</protein>
<evidence type="ECO:0000256" key="2">
    <source>
        <dbReference type="SAM" id="MobiDB-lite"/>
    </source>
</evidence>
<sequence length="153" mass="16038">MKCPLGCADPGSTTMCAHCGSDLEPGSPAGDTRPGEQETVGGGASAGVLAVRFAFGDVLPCPDSPVRLGRDPLWSPYATSLSAHRNVSRRHATVGLDPDGGAWIDPEQTPNGTFRNGEELPPNRRHPLSRGDLVRLAAGPEGVVAVMNEEEER</sequence>
<dbReference type="CDD" id="cd00060">
    <property type="entry name" value="FHA"/>
    <property type="match status" value="1"/>
</dbReference>
<evidence type="ECO:0000313" key="4">
    <source>
        <dbReference type="EMBL" id="GAA2207293.1"/>
    </source>
</evidence>
<dbReference type="Gene3D" id="2.60.200.20">
    <property type="match status" value="1"/>
</dbReference>
<evidence type="ECO:0000259" key="3">
    <source>
        <dbReference type="PROSITE" id="PS50006"/>
    </source>
</evidence>
<evidence type="ECO:0000313" key="5">
    <source>
        <dbReference type="Proteomes" id="UP001499843"/>
    </source>
</evidence>
<accession>A0ABP5P9L4</accession>
<gene>
    <name evidence="4" type="ORF">GCM10009850_027510</name>
</gene>
<proteinExistence type="predicted"/>
<dbReference type="PROSITE" id="PS50006">
    <property type="entry name" value="FHA_DOMAIN"/>
    <property type="match status" value="1"/>
</dbReference>
<feature type="region of interest" description="Disordered" evidence="2">
    <location>
        <begin position="97"/>
        <end position="129"/>
    </location>
</feature>
<dbReference type="RefSeq" id="WP_344474325.1">
    <property type="nucleotide sequence ID" value="NZ_BAAAQX010000006.1"/>
</dbReference>
<dbReference type="Pfam" id="PF00498">
    <property type="entry name" value="FHA"/>
    <property type="match status" value="1"/>
</dbReference>
<keyword evidence="5" id="KW-1185">Reference proteome</keyword>
<comment type="caution">
    <text evidence="4">The sequence shown here is derived from an EMBL/GenBank/DDBJ whole genome shotgun (WGS) entry which is preliminary data.</text>
</comment>
<dbReference type="EMBL" id="BAAAQX010000006">
    <property type="protein sequence ID" value="GAA2207293.1"/>
    <property type="molecule type" value="Genomic_DNA"/>
</dbReference>
<name>A0ABP5P9L4_9ACTN</name>
<dbReference type="Proteomes" id="UP001499843">
    <property type="component" value="Unassembled WGS sequence"/>
</dbReference>
<dbReference type="InterPro" id="IPR000253">
    <property type="entry name" value="FHA_dom"/>
</dbReference>